<keyword evidence="6" id="KW-1185">Reference proteome</keyword>
<dbReference type="Pfam" id="PF05651">
    <property type="entry name" value="Diacid_rec"/>
    <property type="match status" value="1"/>
</dbReference>
<reference evidence="5 6" key="1">
    <citation type="journal article" date="2003" name="Int. J. Syst. Evol. Microbiol.">
        <title>Virgibacillus carmonensis sp. nov., Virgibacillus necropolis sp. nov. and Virgibacillus picturae sp. nov., three novel species isolated from deteriorated mural paintings, transfer of the species of the genus salibacillus to Virgibacillus, as Virgibacillus marismortui comb. nov. and Virgibacillus salexigens comb. nov., and emended description of the genus Virgibacillus.</title>
        <authorList>
            <person name="Heyrman J."/>
            <person name="Logan N.A."/>
            <person name="Busse H.J."/>
            <person name="Balcaen A."/>
            <person name="Lebbe L."/>
            <person name="Rodriguez-Diaz M."/>
            <person name="Swings J."/>
            <person name="De Vos P."/>
        </authorList>
    </citation>
    <scope>NUCLEOTIDE SEQUENCE [LARGE SCALE GENOMIC DNA]</scope>
    <source>
        <strain evidence="5 6">LMG 19488</strain>
    </source>
</reference>
<dbReference type="InterPro" id="IPR042070">
    <property type="entry name" value="PucR_C-HTH_sf"/>
</dbReference>
<dbReference type="PANTHER" id="PTHR33744">
    <property type="entry name" value="CARBOHYDRATE DIACID REGULATOR"/>
    <property type="match status" value="1"/>
</dbReference>
<feature type="domain" description="Putative sugar diacid recognition" evidence="2">
    <location>
        <begin position="6"/>
        <end position="134"/>
    </location>
</feature>
<feature type="domain" description="PucR C-terminal helix-turn-helix" evidence="3">
    <location>
        <begin position="339"/>
        <end position="391"/>
    </location>
</feature>
<dbReference type="Gene3D" id="1.10.10.2840">
    <property type="entry name" value="PucR C-terminal helix-turn-helix domain"/>
    <property type="match status" value="1"/>
</dbReference>
<dbReference type="PANTHER" id="PTHR33744:SF15">
    <property type="entry name" value="CARBOHYDRATE DIACID REGULATOR"/>
    <property type="match status" value="1"/>
</dbReference>
<dbReference type="KEGG" id="vne:CFK40_05050"/>
<dbReference type="InterPro" id="IPR008599">
    <property type="entry name" value="Diacid_rec"/>
</dbReference>
<dbReference type="OrthoDB" id="9792148at2"/>
<dbReference type="Pfam" id="PF17853">
    <property type="entry name" value="GGDEF_2"/>
    <property type="match status" value="1"/>
</dbReference>
<sequence length="394" mass="45487">MDGFRQFAQNTVKAVSEILSFPISVSDEQGYIIGDTNPSRIGTIHAPSIEVIKANEVILFTEEKASSMDNVLPGVAVPLNFDNKTVGVLGIIGNPNEVESYAYLVKKYVEMMWQETLHVQIENLETMTLESFVQYILLNKSVNRNQINHYCKLLTVEPNLKRICIIVDIGDYLLKNVQSNGGTIPRDRLKKTLLNCVVRTFEESDQTICAFLNTERIVFLKSIKSEDDFLHFMKGFKDRCEKLLEMFCVYKVDDVRIASGNMFLSIEDLNQSYEQADWLIRYGKRLSITSKIYSYYDWDILIDMLPHQLDPKMQKIVVRRLKLLMTNEAHAELKHDFMVYCNHNMNISQAAKALFIHRNTLIYRLKKIDNLTGLCTSRFEHCTLLYFVLKAESS</sequence>
<dbReference type="InterPro" id="IPR051448">
    <property type="entry name" value="CdaR-like_regulators"/>
</dbReference>
<evidence type="ECO:0000313" key="5">
    <source>
        <dbReference type="EMBL" id="ASN04420.1"/>
    </source>
</evidence>
<evidence type="ECO:0000313" key="6">
    <source>
        <dbReference type="Proteomes" id="UP000204391"/>
    </source>
</evidence>
<accession>A0A221M9Y2</accession>
<dbReference type="Pfam" id="PF13556">
    <property type="entry name" value="HTH_30"/>
    <property type="match status" value="1"/>
</dbReference>
<dbReference type="SUPFAM" id="SSF46689">
    <property type="entry name" value="Homeodomain-like"/>
    <property type="match status" value="1"/>
</dbReference>
<feature type="domain" description="CdaR GGDEF-like" evidence="4">
    <location>
        <begin position="146"/>
        <end position="276"/>
    </location>
</feature>
<name>A0A221M9Y2_9BACI</name>
<dbReference type="RefSeq" id="WP_089531156.1">
    <property type="nucleotide sequence ID" value="NZ_CP022437.1"/>
</dbReference>
<evidence type="ECO:0000259" key="4">
    <source>
        <dbReference type="Pfam" id="PF17853"/>
    </source>
</evidence>
<evidence type="ECO:0000259" key="3">
    <source>
        <dbReference type="Pfam" id="PF13556"/>
    </source>
</evidence>
<dbReference type="InterPro" id="IPR025736">
    <property type="entry name" value="PucR_C-HTH_dom"/>
</dbReference>
<dbReference type="InterPro" id="IPR009057">
    <property type="entry name" value="Homeodomain-like_sf"/>
</dbReference>
<gene>
    <name evidence="5" type="ORF">CFK40_05050</name>
</gene>
<evidence type="ECO:0008006" key="7">
    <source>
        <dbReference type="Google" id="ProtNLM"/>
    </source>
</evidence>
<organism evidence="5 6">
    <name type="scientific">Virgibacillus necropolis</name>
    <dbReference type="NCBI Taxonomy" id="163877"/>
    <lineage>
        <taxon>Bacteria</taxon>
        <taxon>Bacillati</taxon>
        <taxon>Bacillota</taxon>
        <taxon>Bacilli</taxon>
        <taxon>Bacillales</taxon>
        <taxon>Bacillaceae</taxon>
        <taxon>Virgibacillus</taxon>
    </lineage>
</organism>
<evidence type="ECO:0000256" key="1">
    <source>
        <dbReference type="ARBA" id="ARBA00006754"/>
    </source>
</evidence>
<proteinExistence type="inferred from homology"/>
<dbReference type="EMBL" id="CP022437">
    <property type="protein sequence ID" value="ASN04420.1"/>
    <property type="molecule type" value="Genomic_DNA"/>
</dbReference>
<dbReference type="AlphaFoldDB" id="A0A221M9Y2"/>
<dbReference type="InterPro" id="IPR041522">
    <property type="entry name" value="CdaR_GGDEF"/>
</dbReference>
<comment type="similarity">
    <text evidence="1">Belongs to the CdaR family.</text>
</comment>
<dbReference type="Proteomes" id="UP000204391">
    <property type="component" value="Chromosome"/>
</dbReference>
<evidence type="ECO:0000259" key="2">
    <source>
        <dbReference type="Pfam" id="PF05651"/>
    </source>
</evidence>
<protein>
    <recommendedName>
        <fullName evidence="7">Transcriptional regulator</fullName>
    </recommendedName>
</protein>